<sequence length="147" mass="15572">MLHSDRVFGLVVILVALAYIASALQIQTSFMSDPVGSKTFPMLVGAVAAICGGTMVFRPGEDAHWPALRTLLSLVLSVIVMVVYAYSLKPLGFLIPTAVTAAILSYQISPRPVFAILTGVGLSVGLFLLFKYALDLGLVPFPKMSAG</sequence>
<dbReference type="RefSeq" id="WP_159804975.1">
    <property type="nucleotide sequence ID" value="NZ_BLJE01000001.1"/>
</dbReference>
<reference evidence="3 4" key="1">
    <citation type="submission" date="2019-12" db="EMBL/GenBank/DDBJ databases">
        <title>Litoreibacter badius sp. nov., a novel bacteriochlorophyll a-containing bacterium in the genus Litoreibacter.</title>
        <authorList>
            <person name="Kanamuro M."/>
            <person name="Takabe Y."/>
            <person name="Mori K."/>
            <person name="Takaichi S."/>
            <person name="Hanada S."/>
        </authorList>
    </citation>
    <scope>NUCLEOTIDE SEQUENCE [LARGE SCALE GENOMIC DNA]</scope>
    <source>
        <strain evidence="3 4">K6</strain>
    </source>
</reference>
<proteinExistence type="predicted"/>
<keyword evidence="1" id="KW-1133">Transmembrane helix</keyword>
<dbReference type="EMBL" id="BLJE01000001">
    <property type="protein sequence ID" value="GFE64104.1"/>
    <property type="molecule type" value="Genomic_DNA"/>
</dbReference>
<dbReference type="InterPro" id="IPR009936">
    <property type="entry name" value="DUF1468"/>
</dbReference>
<feature type="domain" description="DUF1468" evidence="2">
    <location>
        <begin position="7"/>
        <end position="137"/>
    </location>
</feature>
<feature type="transmembrane region" description="Helical" evidence="1">
    <location>
        <begin position="113"/>
        <end position="134"/>
    </location>
</feature>
<dbReference type="Pfam" id="PF07331">
    <property type="entry name" value="TctB"/>
    <property type="match status" value="1"/>
</dbReference>
<dbReference type="AlphaFoldDB" id="A0A6N6JDA9"/>
<feature type="transmembrane region" description="Helical" evidence="1">
    <location>
        <begin position="66"/>
        <end position="84"/>
    </location>
</feature>
<protein>
    <submittedName>
        <fullName evidence="3">Membrane protein</fullName>
    </submittedName>
</protein>
<evidence type="ECO:0000313" key="3">
    <source>
        <dbReference type="EMBL" id="GFE64104.1"/>
    </source>
</evidence>
<comment type="caution">
    <text evidence="3">The sequence shown here is derived from an EMBL/GenBank/DDBJ whole genome shotgun (WGS) entry which is preliminary data.</text>
</comment>
<dbReference type="Proteomes" id="UP000436822">
    <property type="component" value="Unassembled WGS sequence"/>
</dbReference>
<keyword evidence="1" id="KW-0812">Transmembrane</keyword>
<name>A0A6N6JDA9_9RHOB</name>
<gene>
    <name evidence="3" type="ORF">KIN_11780</name>
</gene>
<evidence type="ECO:0000256" key="1">
    <source>
        <dbReference type="SAM" id="Phobius"/>
    </source>
</evidence>
<evidence type="ECO:0000259" key="2">
    <source>
        <dbReference type="Pfam" id="PF07331"/>
    </source>
</evidence>
<feature type="transmembrane region" description="Helical" evidence="1">
    <location>
        <begin position="39"/>
        <end position="57"/>
    </location>
</feature>
<dbReference type="OrthoDB" id="5519430at2"/>
<organism evidence="3 4">
    <name type="scientific">Litoreibacter roseus</name>
    <dbReference type="NCBI Taxonomy" id="2601869"/>
    <lineage>
        <taxon>Bacteria</taxon>
        <taxon>Pseudomonadati</taxon>
        <taxon>Pseudomonadota</taxon>
        <taxon>Alphaproteobacteria</taxon>
        <taxon>Rhodobacterales</taxon>
        <taxon>Roseobacteraceae</taxon>
        <taxon>Litoreibacter</taxon>
    </lineage>
</organism>
<evidence type="ECO:0000313" key="4">
    <source>
        <dbReference type="Proteomes" id="UP000436822"/>
    </source>
</evidence>
<accession>A0A6N6JDA9</accession>
<keyword evidence="4" id="KW-1185">Reference proteome</keyword>
<keyword evidence="1" id="KW-0472">Membrane</keyword>